<dbReference type="RefSeq" id="WP_344086055.1">
    <property type="nucleotide sequence ID" value="NZ_BAAAPO010000042.1"/>
</dbReference>
<gene>
    <name evidence="2" type="ORF">GCM10009811_25750</name>
</gene>
<dbReference type="EMBL" id="BAAAPO010000042">
    <property type="protein sequence ID" value="GAA1800887.1"/>
    <property type="molecule type" value="Genomic_DNA"/>
</dbReference>
<keyword evidence="1" id="KW-0812">Transmembrane</keyword>
<evidence type="ECO:0000313" key="3">
    <source>
        <dbReference type="Proteomes" id="UP001499938"/>
    </source>
</evidence>
<accession>A0ABN2LVZ0</accession>
<reference evidence="2 3" key="1">
    <citation type="journal article" date="2019" name="Int. J. Syst. Evol. Microbiol.">
        <title>The Global Catalogue of Microorganisms (GCM) 10K type strain sequencing project: providing services to taxonomists for standard genome sequencing and annotation.</title>
        <authorList>
            <consortium name="The Broad Institute Genomics Platform"/>
            <consortium name="The Broad Institute Genome Sequencing Center for Infectious Disease"/>
            <person name="Wu L."/>
            <person name="Ma J."/>
        </authorList>
    </citation>
    <scope>NUCLEOTIDE SEQUENCE [LARGE SCALE GENOMIC DNA]</scope>
    <source>
        <strain evidence="2 3">JCM 15592</strain>
    </source>
</reference>
<sequence>MSKEQSRVIVATLAIIYGLGVAFGQNLIDNETFWKAWLMVGAFVVGGAWLVLMVLPRGRREVESS</sequence>
<proteinExistence type="predicted"/>
<evidence type="ECO:0000313" key="2">
    <source>
        <dbReference type="EMBL" id="GAA1800887.1"/>
    </source>
</evidence>
<keyword evidence="3" id="KW-1185">Reference proteome</keyword>
<feature type="transmembrane region" description="Helical" evidence="1">
    <location>
        <begin position="34"/>
        <end position="55"/>
    </location>
</feature>
<comment type="caution">
    <text evidence="2">The sequence shown here is derived from an EMBL/GenBank/DDBJ whole genome shotgun (WGS) entry which is preliminary data.</text>
</comment>
<organism evidence="2 3">
    <name type="scientific">Nostocoides veronense</name>
    <dbReference type="NCBI Taxonomy" id="330836"/>
    <lineage>
        <taxon>Bacteria</taxon>
        <taxon>Bacillati</taxon>
        <taxon>Actinomycetota</taxon>
        <taxon>Actinomycetes</taxon>
        <taxon>Micrococcales</taxon>
        <taxon>Intrasporangiaceae</taxon>
        <taxon>Nostocoides</taxon>
    </lineage>
</organism>
<evidence type="ECO:0000256" key="1">
    <source>
        <dbReference type="SAM" id="Phobius"/>
    </source>
</evidence>
<keyword evidence="1" id="KW-0472">Membrane</keyword>
<dbReference type="Proteomes" id="UP001499938">
    <property type="component" value="Unassembled WGS sequence"/>
</dbReference>
<protein>
    <submittedName>
        <fullName evidence="2">Uncharacterized protein</fullName>
    </submittedName>
</protein>
<name>A0ABN2LVZ0_9MICO</name>
<keyword evidence="1" id="KW-1133">Transmembrane helix</keyword>